<evidence type="ECO:0000256" key="2">
    <source>
        <dbReference type="SAM" id="Phobius"/>
    </source>
</evidence>
<keyword evidence="2" id="KW-1133">Transmembrane helix</keyword>
<evidence type="ECO:0000313" key="4">
    <source>
        <dbReference type="Proteomes" id="UP001324380"/>
    </source>
</evidence>
<reference evidence="3 4" key="1">
    <citation type="submission" date="2023-11" db="EMBL/GenBank/DDBJ databases">
        <title>Analysis of the Genomes of Mucilaginibacter gossypii cycad 4 and M. sabulilitoris SNA2: microbes with the potential for plant growth promotion.</title>
        <authorList>
            <person name="Hirsch A.M."/>
            <person name="Humm E."/>
            <person name="Rubbi M."/>
            <person name="Del Vecchio G."/>
            <person name="Ha S.M."/>
            <person name="Pellegrini M."/>
            <person name="Gunsalus R.P."/>
        </authorList>
    </citation>
    <scope>NUCLEOTIDE SEQUENCE [LARGE SCALE GENOMIC DNA]</scope>
    <source>
        <strain evidence="3 4">SNA2</strain>
    </source>
</reference>
<dbReference type="Proteomes" id="UP001324380">
    <property type="component" value="Chromosome"/>
</dbReference>
<dbReference type="EMBL" id="CP139558">
    <property type="protein sequence ID" value="WPU92948.1"/>
    <property type="molecule type" value="Genomic_DNA"/>
</dbReference>
<keyword evidence="2" id="KW-0812">Transmembrane</keyword>
<proteinExistence type="predicted"/>
<feature type="transmembrane region" description="Helical" evidence="2">
    <location>
        <begin position="70"/>
        <end position="90"/>
    </location>
</feature>
<gene>
    <name evidence="3" type="ORF">SNE25_26855</name>
</gene>
<organism evidence="3 4">
    <name type="scientific">Mucilaginibacter sabulilitoris</name>
    <dbReference type="NCBI Taxonomy" id="1173583"/>
    <lineage>
        <taxon>Bacteria</taxon>
        <taxon>Pseudomonadati</taxon>
        <taxon>Bacteroidota</taxon>
        <taxon>Sphingobacteriia</taxon>
        <taxon>Sphingobacteriales</taxon>
        <taxon>Sphingobacteriaceae</taxon>
        <taxon>Mucilaginibacter</taxon>
    </lineage>
</organism>
<feature type="transmembrane region" description="Helical" evidence="2">
    <location>
        <begin position="165"/>
        <end position="184"/>
    </location>
</feature>
<feature type="transmembrane region" description="Helical" evidence="2">
    <location>
        <begin position="47"/>
        <end position="64"/>
    </location>
</feature>
<evidence type="ECO:0000313" key="3">
    <source>
        <dbReference type="EMBL" id="WPU92948.1"/>
    </source>
</evidence>
<feature type="compositionally biased region" description="Polar residues" evidence="1">
    <location>
        <begin position="23"/>
        <end position="36"/>
    </location>
</feature>
<name>A0ABZ0TL81_9SPHI</name>
<dbReference type="RefSeq" id="WP_321562106.1">
    <property type="nucleotide sequence ID" value="NZ_CP139558.1"/>
</dbReference>
<protein>
    <recommendedName>
        <fullName evidence="5">MotA/TolQ/ExbB proton channel domain-containing protein</fullName>
    </recommendedName>
</protein>
<accession>A0ABZ0TL81</accession>
<feature type="region of interest" description="Disordered" evidence="1">
    <location>
        <begin position="11"/>
        <end position="37"/>
    </location>
</feature>
<feature type="transmembrane region" description="Helical" evidence="2">
    <location>
        <begin position="126"/>
        <end position="145"/>
    </location>
</feature>
<sequence length="210" mass="24008">MNIDELKDAWNNDDQHKNDQHLPATNITSGKTSSATGKLRRNMRNEFIATLISYAVILGALFGWHHPGYLFNMTYILLLILIVLNVYYFFKFYLFYKSMNGYDLNLKNSVRKVAYELELNIEIYKAYNFCIAPIAVLVAIGLLCGNQTAASIQQHLAGGIISTKLLLIMFANILISFIVVYACISWHVRSQYGKYLAELKMIMNDLENDD</sequence>
<evidence type="ECO:0000256" key="1">
    <source>
        <dbReference type="SAM" id="MobiDB-lite"/>
    </source>
</evidence>
<keyword evidence="2" id="KW-0472">Membrane</keyword>
<evidence type="ECO:0008006" key="5">
    <source>
        <dbReference type="Google" id="ProtNLM"/>
    </source>
</evidence>
<keyword evidence="4" id="KW-1185">Reference proteome</keyword>
<feature type="compositionally biased region" description="Basic and acidic residues" evidence="1">
    <location>
        <begin position="11"/>
        <end position="20"/>
    </location>
</feature>